<name>A0NFY7_ANOGA</name>
<dbReference type="FunFam" id="2.40.10.10:FF:000034">
    <property type="entry name" value="Eupolytin"/>
    <property type="match status" value="1"/>
</dbReference>
<dbReference type="PANTHER" id="PTHR24276">
    <property type="entry name" value="POLYSERASE-RELATED"/>
    <property type="match status" value="1"/>
</dbReference>
<reference evidence="7" key="4">
    <citation type="journal article" date="2007" name="Genome Biol.">
        <title>Update of the Anopheles gambiae PEST genome assembly.</title>
        <authorList>
            <person name="Sharakhova M.V."/>
            <person name="Hammond M.P."/>
            <person name="Lobo N.F."/>
            <person name="Krzywinski J."/>
            <person name="Unger M.F."/>
            <person name="Hillenmeyer M.E."/>
            <person name="Bruggner R.V."/>
            <person name="Birney E."/>
            <person name="Collins F.H."/>
        </authorList>
    </citation>
    <scope>NUCLEOTIDE SEQUENCE</scope>
    <source>
        <strain evidence="7">PEST</strain>
    </source>
</reference>
<reference evidence="7" key="2">
    <citation type="submission" date="2002-03" db="EMBL/GenBank/DDBJ databases">
        <authorList>
            <consortium name="The Anopheles Genome Sequencing Consortium"/>
        </authorList>
    </citation>
    <scope>NUCLEOTIDE SEQUENCE</scope>
    <source>
        <strain evidence="7">PEST</strain>
    </source>
</reference>
<keyword evidence="3" id="KW-0720">Serine protease</keyword>
<dbReference type="PROSITE" id="PS50240">
    <property type="entry name" value="TRYPSIN_DOM"/>
    <property type="match status" value="1"/>
</dbReference>
<dbReference type="InterPro" id="IPR050430">
    <property type="entry name" value="Peptidase_S1"/>
</dbReference>
<dbReference type="GO" id="GO:0004252">
    <property type="term" value="F:serine-type endopeptidase activity"/>
    <property type="evidence" value="ECO:0000318"/>
    <property type="project" value="GO_Central"/>
</dbReference>
<keyword evidence="1" id="KW-0645">Protease</keyword>
<dbReference type="EnsemblMetazoa" id="AGAP010015-RA">
    <property type="protein sequence ID" value="AGAP010015-PA"/>
    <property type="gene ID" value="AGAP010015"/>
</dbReference>
<gene>
    <name evidence="7" type="ORF">AgaP_AGAP010015</name>
</gene>
<keyword evidence="4" id="KW-1015">Disulfide bond</keyword>
<evidence type="ECO:0000256" key="5">
    <source>
        <dbReference type="ARBA" id="ARBA00024195"/>
    </source>
</evidence>
<organism evidence="7">
    <name type="scientific">Anopheles gambiae</name>
    <name type="common">African malaria mosquito</name>
    <dbReference type="NCBI Taxonomy" id="7165"/>
    <lineage>
        <taxon>Eukaryota</taxon>
        <taxon>Metazoa</taxon>
        <taxon>Ecdysozoa</taxon>
        <taxon>Arthropoda</taxon>
        <taxon>Hexapoda</taxon>
        <taxon>Insecta</taxon>
        <taxon>Pterygota</taxon>
        <taxon>Neoptera</taxon>
        <taxon>Endopterygota</taxon>
        <taxon>Diptera</taxon>
        <taxon>Nematocera</taxon>
        <taxon>Culicoidea</taxon>
        <taxon>Culicidae</taxon>
        <taxon>Anophelinae</taxon>
        <taxon>Anopheles</taxon>
    </lineage>
</organism>
<dbReference type="CDD" id="cd00190">
    <property type="entry name" value="Tryp_SPc"/>
    <property type="match status" value="1"/>
</dbReference>
<dbReference type="HOGENOM" id="CLU_006842_7_1_1"/>
<keyword evidence="2" id="KW-0378">Hydrolase</keyword>
<evidence type="ECO:0000256" key="4">
    <source>
        <dbReference type="ARBA" id="ARBA00023157"/>
    </source>
</evidence>
<dbReference type="VEuPathDB" id="VectorBase:AGAP010015"/>
<dbReference type="SMART" id="SM00020">
    <property type="entry name" value="Tryp_SPc"/>
    <property type="match status" value="1"/>
</dbReference>
<reference evidence="8" key="6">
    <citation type="submission" date="2021-01" db="UniProtKB">
        <authorList>
            <consortium name="EnsemblMetazoa"/>
        </authorList>
    </citation>
    <scope>IDENTIFICATION</scope>
    <source>
        <strain evidence="8">PEST</strain>
    </source>
</reference>
<protein>
    <submittedName>
        <fullName evidence="7">AGAP010015-PA</fullName>
    </submittedName>
</protein>
<dbReference type="OMA" id="IMAPSIR"/>
<reference evidence="7 9" key="1">
    <citation type="journal article" date="2002" name="Science">
        <title>The genome sequence of the malaria mosquito Anopheles gambiae.</title>
        <authorList>
            <person name="Holt R.A."/>
            <person name="Subramanian G.M."/>
            <person name="Halpern A."/>
            <person name="Sutton G.G."/>
            <person name="Charlab R."/>
            <person name="Nusskern D.R."/>
            <person name="Wincker P."/>
            <person name="Clark A.G."/>
            <person name="Ribeiro J.M."/>
            <person name="Wides R."/>
            <person name="Salzberg S.L."/>
            <person name="Loftus B."/>
            <person name="Yandell M."/>
            <person name="Majoros W.H."/>
            <person name="Rusch D.B."/>
            <person name="Lai Z."/>
            <person name="Kraft C.L."/>
            <person name="Abril J.F."/>
            <person name="Anthouard V."/>
            <person name="Arensburger P."/>
            <person name="Atkinson P.W."/>
            <person name="Baden H."/>
            <person name="de Berardinis V."/>
            <person name="Baldwin D."/>
            <person name="Benes V."/>
            <person name="Biedler J."/>
            <person name="Blass C."/>
            <person name="Bolanos R."/>
            <person name="Boscus D."/>
            <person name="Barnstead M."/>
            <person name="Cai S."/>
            <person name="Center A."/>
            <person name="Chaturverdi K."/>
            <person name="Christophides G.K."/>
            <person name="Chrystal M.A."/>
            <person name="Clamp M."/>
            <person name="Cravchik A."/>
            <person name="Curwen V."/>
            <person name="Dana A."/>
            <person name="Delcher A."/>
            <person name="Dew I."/>
            <person name="Evans C.A."/>
            <person name="Flanigan M."/>
            <person name="Grundschober-Freimoser A."/>
            <person name="Friedli L."/>
            <person name="Gu Z."/>
            <person name="Guan P."/>
            <person name="Guigo R."/>
            <person name="Hillenmeyer M.E."/>
            <person name="Hladun S.L."/>
            <person name="Hogan J.R."/>
            <person name="Hong Y.S."/>
            <person name="Hoover J."/>
            <person name="Jaillon O."/>
            <person name="Ke Z."/>
            <person name="Kodira C."/>
            <person name="Kokoza E."/>
            <person name="Koutsos A."/>
            <person name="Letunic I."/>
            <person name="Levitsky A."/>
            <person name="Liang Y."/>
            <person name="Lin J.J."/>
            <person name="Lobo N.F."/>
            <person name="Lopez J.R."/>
            <person name="Malek J.A."/>
            <person name="McIntosh T.C."/>
            <person name="Meister S."/>
            <person name="Miller J."/>
            <person name="Mobarry C."/>
            <person name="Mongin E."/>
            <person name="Murphy S.D."/>
            <person name="O'Brochta D.A."/>
            <person name="Pfannkoch C."/>
            <person name="Qi R."/>
            <person name="Regier M.A."/>
            <person name="Remington K."/>
            <person name="Shao H."/>
            <person name="Sharakhova M.V."/>
            <person name="Sitter C.D."/>
            <person name="Shetty J."/>
            <person name="Smith T.J."/>
            <person name="Strong R."/>
            <person name="Sun J."/>
            <person name="Thomasova D."/>
            <person name="Ton L.Q."/>
            <person name="Topalis P."/>
            <person name="Tu Z."/>
            <person name="Unger M.F."/>
            <person name="Walenz B."/>
            <person name="Wang A."/>
            <person name="Wang J."/>
            <person name="Wang M."/>
            <person name="Wang X."/>
            <person name="Woodford K.J."/>
            <person name="Wortman J.R."/>
            <person name="Wu M."/>
            <person name="Yao A."/>
            <person name="Zdobnov E.M."/>
            <person name="Zhang H."/>
            <person name="Zhao Q."/>
            <person name="Zhao S."/>
            <person name="Zhu S.C."/>
            <person name="Zhimulev I."/>
            <person name="Coluzzi M."/>
            <person name="della Torre A."/>
            <person name="Roth C.W."/>
            <person name="Louis C."/>
            <person name="Kalush F."/>
            <person name="Mural R.J."/>
            <person name="Myers E.W."/>
            <person name="Adams M.D."/>
            <person name="Smith H.O."/>
            <person name="Broder S."/>
            <person name="Gardner M.J."/>
            <person name="Fraser C.M."/>
            <person name="Birney E."/>
            <person name="Bork P."/>
            <person name="Brey P.T."/>
            <person name="Venter J.C."/>
            <person name="Weissenbach J."/>
            <person name="Kafatos F.C."/>
            <person name="Collins F.H."/>
            <person name="Hoffman S.L."/>
        </authorList>
    </citation>
    <scope>NUCLEOTIDE SEQUENCE [LARGE SCALE GENOMIC DNA]</scope>
    <source>
        <strain evidence="7 9">PEST</strain>
    </source>
</reference>
<dbReference type="SUPFAM" id="SSF50494">
    <property type="entry name" value="Trypsin-like serine proteases"/>
    <property type="match status" value="1"/>
</dbReference>
<comment type="similarity">
    <text evidence="5">Belongs to the peptidase S1 family. CLIP subfamily.</text>
</comment>
<feature type="domain" description="Peptidase S1" evidence="6">
    <location>
        <begin position="10"/>
        <end position="238"/>
    </location>
</feature>
<dbReference type="PaxDb" id="7165-AGAP010015-PA"/>
<dbReference type="VEuPathDB" id="VectorBase:AGAMI1_010766"/>
<dbReference type="GO" id="GO:0006508">
    <property type="term" value="P:proteolysis"/>
    <property type="evidence" value="ECO:0007669"/>
    <property type="project" value="UniProtKB-KW"/>
</dbReference>
<evidence type="ECO:0000256" key="3">
    <source>
        <dbReference type="ARBA" id="ARBA00022825"/>
    </source>
</evidence>
<proteinExistence type="inferred from homology"/>
<sequence>AKEVVQSGRILNGLKVNPERYPFIVNIYFEDQFLCSGNIITPSHVLSLEYCFEIFVFQMSIYGGGTSPLSGGISIPVNKITIHPNFEYRYGRSDFDVAVISVPINTFQGMANMASIALQTSEVLPGSRCYVIGWGVSKIFGPIDLNGLHYGTMNIVSQSACSRSWASVNENVTSNMICAKYCFGVDICYGDLGGPLVCDGKLTGIIGYTEYGCTKNNPAVFTRIMAPSIRSFIRNETGI</sequence>
<dbReference type="PANTHER" id="PTHR24276:SF96">
    <property type="entry name" value="PEPTIDASE S1 DOMAIN-CONTAINING PROTEIN"/>
    <property type="match status" value="1"/>
</dbReference>
<evidence type="ECO:0000313" key="7">
    <source>
        <dbReference type="EMBL" id="EAU76076.2"/>
    </source>
</evidence>
<dbReference type="Gene3D" id="2.40.10.10">
    <property type="entry name" value="Trypsin-like serine proteases"/>
    <property type="match status" value="1"/>
</dbReference>
<dbReference type="InterPro" id="IPR009003">
    <property type="entry name" value="Peptidase_S1_PA"/>
</dbReference>
<evidence type="ECO:0000313" key="9">
    <source>
        <dbReference type="Proteomes" id="UP000007062"/>
    </source>
</evidence>
<dbReference type="EMBL" id="AAAB01008980">
    <property type="protein sequence ID" value="EAU76076.2"/>
    <property type="molecule type" value="Genomic_DNA"/>
</dbReference>
<reference evidence="7" key="5">
    <citation type="submission" date="2011-05" db="EMBL/GenBank/DDBJ databases">
        <authorList>
            <consortium name="VectorBase"/>
        </authorList>
    </citation>
    <scope>NUCLEOTIDE SEQUENCE</scope>
    <source>
        <strain evidence="7">PEST</strain>
    </source>
</reference>
<evidence type="ECO:0000313" key="8">
    <source>
        <dbReference type="EnsemblMetazoa" id="AGAP010015-PA"/>
    </source>
</evidence>
<feature type="non-terminal residue" evidence="7">
    <location>
        <position position="1"/>
    </location>
</feature>
<dbReference type="InterPro" id="IPR043504">
    <property type="entry name" value="Peptidase_S1_PA_chymotrypsin"/>
</dbReference>
<evidence type="ECO:0000259" key="6">
    <source>
        <dbReference type="PROSITE" id="PS50240"/>
    </source>
</evidence>
<reference evidence="7 8" key="3">
    <citation type="journal article" date="2004" name="Trends Parasitol.">
        <title>The Anopheles gambiae genome: an update.</title>
        <authorList>
            <person name="Mongin E."/>
            <person name="Louis C."/>
            <person name="Holt R.A."/>
            <person name="Birney E."/>
            <person name="Collins F.H."/>
        </authorList>
    </citation>
    <scope>NUCLEOTIDE SEQUENCE</scope>
    <source>
        <strain evidence="7 8">PEST</strain>
    </source>
</reference>
<dbReference type="InterPro" id="IPR001254">
    <property type="entry name" value="Trypsin_dom"/>
</dbReference>
<dbReference type="AlphaFoldDB" id="A0NFY7"/>
<dbReference type="Pfam" id="PF00089">
    <property type="entry name" value="Trypsin"/>
    <property type="match status" value="1"/>
</dbReference>
<accession>A0NFY7</accession>
<dbReference type="STRING" id="7165.A0NFY7"/>
<dbReference type="eggNOG" id="KOG3627">
    <property type="taxonomic scope" value="Eukaryota"/>
</dbReference>
<keyword evidence="9" id="KW-1185">Reference proteome</keyword>
<dbReference type="Proteomes" id="UP000007062">
    <property type="component" value="Chromosome 3R"/>
</dbReference>
<evidence type="ECO:0000256" key="2">
    <source>
        <dbReference type="ARBA" id="ARBA00022801"/>
    </source>
</evidence>
<evidence type="ECO:0000256" key="1">
    <source>
        <dbReference type="ARBA" id="ARBA00022670"/>
    </source>
</evidence>